<keyword evidence="5 6" id="KW-0143">Chaperone</keyword>
<dbReference type="EMBL" id="QGMG01000175">
    <property type="protein sequence ID" value="TVY56247.1"/>
    <property type="molecule type" value="Genomic_DNA"/>
</dbReference>
<dbReference type="FunFam" id="3.40.50.300:FF:000025">
    <property type="entry name" value="ATP-dependent Clp protease subunit"/>
    <property type="match status" value="1"/>
</dbReference>
<evidence type="ECO:0000256" key="5">
    <source>
        <dbReference type="ARBA" id="ARBA00023186"/>
    </source>
</evidence>
<evidence type="ECO:0000256" key="7">
    <source>
        <dbReference type="SAM" id="Coils"/>
    </source>
</evidence>
<dbReference type="Pfam" id="PF10431">
    <property type="entry name" value="ClpB_D2-small"/>
    <property type="match status" value="1"/>
</dbReference>
<dbReference type="FunFam" id="3.40.50.300:FF:000120">
    <property type="entry name" value="ATP-dependent chaperone ClpB"/>
    <property type="match status" value="1"/>
</dbReference>
<keyword evidence="11" id="KW-1185">Reference proteome</keyword>
<proteinExistence type="inferred from homology"/>
<organism evidence="10 11">
    <name type="scientific">Lachnellula cervina</name>
    <dbReference type="NCBI Taxonomy" id="1316786"/>
    <lineage>
        <taxon>Eukaryota</taxon>
        <taxon>Fungi</taxon>
        <taxon>Dikarya</taxon>
        <taxon>Ascomycota</taxon>
        <taxon>Pezizomycotina</taxon>
        <taxon>Leotiomycetes</taxon>
        <taxon>Helotiales</taxon>
        <taxon>Lachnaceae</taxon>
        <taxon>Lachnellula</taxon>
    </lineage>
</organism>
<dbReference type="PROSITE" id="PS00871">
    <property type="entry name" value="CLPAB_2"/>
    <property type="match status" value="1"/>
</dbReference>
<dbReference type="InterPro" id="IPR028299">
    <property type="entry name" value="ClpA/B_CS2"/>
</dbReference>
<dbReference type="AlphaFoldDB" id="A0A7D8YSN5"/>
<dbReference type="PROSITE" id="PS00870">
    <property type="entry name" value="CLPAB_1"/>
    <property type="match status" value="1"/>
</dbReference>
<dbReference type="PANTHER" id="PTHR11638">
    <property type="entry name" value="ATP-DEPENDENT CLP PROTEASE"/>
    <property type="match status" value="1"/>
</dbReference>
<keyword evidence="10" id="KW-0346">Stress response</keyword>
<evidence type="ECO:0000313" key="11">
    <source>
        <dbReference type="Proteomes" id="UP000481288"/>
    </source>
</evidence>
<keyword evidence="4 6" id="KW-0067">ATP-binding</keyword>
<dbReference type="GO" id="GO:0005524">
    <property type="term" value="F:ATP binding"/>
    <property type="evidence" value="ECO:0007669"/>
    <property type="project" value="UniProtKB-KW"/>
</dbReference>
<dbReference type="FunFam" id="3.40.50.300:FF:000010">
    <property type="entry name" value="Chaperone clpB 1, putative"/>
    <property type="match status" value="1"/>
</dbReference>
<feature type="coiled-coil region" evidence="7">
    <location>
        <begin position="330"/>
        <end position="410"/>
    </location>
</feature>
<evidence type="ECO:0000259" key="9">
    <source>
        <dbReference type="SMART" id="SM01086"/>
    </source>
</evidence>
<dbReference type="GO" id="GO:0005759">
    <property type="term" value="C:mitochondrial matrix"/>
    <property type="evidence" value="ECO:0007669"/>
    <property type="project" value="TreeGrafter"/>
</dbReference>
<keyword evidence="2" id="KW-0677">Repeat</keyword>
<dbReference type="GO" id="GO:0043335">
    <property type="term" value="P:protein unfolding"/>
    <property type="evidence" value="ECO:0007669"/>
    <property type="project" value="TreeGrafter"/>
</dbReference>
<dbReference type="InterPro" id="IPR001270">
    <property type="entry name" value="ClpA/B"/>
</dbReference>
<dbReference type="CDD" id="cd00009">
    <property type="entry name" value="AAA"/>
    <property type="match status" value="1"/>
</dbReference>
<dbReference type="CDD" id="cd19499">
    <property type="entry name" value="RecA-like_ClpB_Hsp104-like"/>
    <property type="match status" value="1"/>
</dbReference>
<dbReference type="Pfam" id="PF00004">
    <property type="entry name" value="AAA"/>
    <property type="match status" value="1"/>
</dbReference>
<accession>A0A7D8YSN5</accession>
<name>A0A7D8YSN5_9HELO</name>
<feature type="domain" description="AAA+ ATPase" evidence="8">
    <location>
        <begin position="514"/>
        <end position="654"/>
    </location>
</feature>
<comment type="caution">
    <text evidence="10">The sequence shown here is derived from an EMBL/GenBank/DDBJ whole genome shotgun (WGS) entry which is preliminary data.</text>
</comment>
<evidence type="ECO:0000256" key="6">
    <source>
        <dbReference type="RuleBase" id="RU004432"/>
    </source>
</evidence>
<dbReference type="InterPro" id="IPR019489">
    <property type="entry name" value="Clp_ATPase_C"/>
</dbReference>
<dbReference type="PRINTS" id="PR00300">
    <property type="entry name" value="CLPPROTEASEA"/>
</dbReference>
<keyword evidence="3 6" id="KW-0547">Nucleotide-binding</keyword>
<evidence type="ECO:0000313" key="10">
    <source>
        <dbReference type="EMBL" id="TVY56247.1"/>
    </source>
</evidence>
<dbReference type="Gene3D" id="3.40.50.300">
    <property type="entry name" value="P-loop containing nucleotide triphosphate hydrolases"/>
    <property type="match status" value="3"/>
</dbReference>
<dbReference type="SMART" id="SM01086">
    <property type="entry name" value="ClpB_D2-small"/>
    <property type="match status" value="1"/>
</dbReference>
<dbReference type="Pfam" id="PF07724">
    <property type="entry name" value="AAA_2"/>
    <property type="match status" value="1"/>
</dbReference>
<gene>
    <name evidence="10" type="primary">hsp78</name>
    <name evidence="10" type="ORF">LCER1_G002009</name>
</gene>
<dbReference type="InterPro" id="IPR018368">
    <property type="entry name" value="ClpA/B_CS1"/>
</dbReference>
<dbReference type="InterPro" id="IPR050130">
    <property type="entry name" value="ClpA_ClpB"/>
</dbReference>
<dbReference type="Proteomes" id="UP000481288">
    <property type="component" value="Unassembled WGS sequence"/>
</dbReference>
<dbReference type="InterPro" id="IPR041546">
    <property type="entry name" value="ClpA/ClpB_AAA_lid"/>
</dbReference>
<keyword evidence="7" id="KW-0175">Coiled coil</keyword>
<dbReference type="PANTHER" id="PTHR11638:SF176">
    <property type="entry name" value="HEAT SHOCK PROTEIN 78, MITOCHONDRIAL"/>
    <property type="match status" value="1"/>
</dbReference>
<dbReference type="OrthoDB" id="47330at2759"/>
<dbReference type="InterPro" id="IPR027417">
    <property type="entry name" value="P-loop_NTPase"/>
</dbReference>
<evidence type="ECO:0000256" key="2">
    <source>
        <dbReference type="ARBA" id="ARBA00022737"/>
    </source>
</evidence>
<dbReference type="SMART" id="SM00382">
    <property type="entry name" value="AAA"/>
    <property type="match status" value="2"/>
</dbReference>
<dbReference type="InterPro" id="IPR003959">
    <property type="entry name" value="ATPase_AAA_core"/>
</dbReference>
<feature type="domain" description="Clp ATPase C-terminal" evidence="9">
    <location>
        <begin position="692"/>
        <end position="783"/>
    </location>
</feature>
<feature type="domain" description="AAA+ ATPase" evidence="8">
    <location>
        <begin position="117"/>
        <end position="260"/>
    </location>
</feature>
<dbReference type="Gene3D" id="1.10.8.60">
    <property type="match status" value="1"/>
</dbReference>
<dbReference type="GO" id="GO:0034605">
    <property type="term" value="P:cellular response to heat"/>
    <property type="evidence" value="ECO:0007669"/>
    <property type="project" value="TreeGrafter"/>
</dbReference>
<dbReference type="GO" id="GO:0042026">
    <property type="term" value="P:protein refolding"/>
    <property type="evidence" value="ECO:0007669"/>
    <property type="project" value="TreeGrafter"/>
</dbReference>
<protein>
    <submittedName>
        <fullName evidence="10">Heat shock protein 78, mitochondrial</fullName>
    </submittedName>
</protein>
<sequence length="786" mass="87417">MFLRQARIPSRRIAGVTNRTLQCRNGPLLATVTLRNSLNSAPRNLAPITAVRTYASRGPHPPGGTHRMDMGGGGEEKSALEEYGVDLTARARDGKLDPVIGRDAEIHRTIQVLSRRTKNNPVLIGSAGTGKTAILEGLAQRIVRGDVPESVKNKRVISLDLGQLIAGAKFRGDFEERLKKVLNEVQEAHGGVILFVDELHTLLGLGKSEGSIDASNLLKPALSRGELQCCGATTLNEYRAIEKDVALARRFQPIQVDEPTIQDTISILRGIKEKYEVHHGVRITDQALVAAATYSNRYITDRFLPDKAIDLMDEAASALRLQQESKPEDIMRLDQRIMTIQIELESLRKETDIPSRERREKLQADLKACQDEAKTLTEKWETERAIIEGVKKTKEDLEKARIELDQAQRENNFGRAGELRYSIIPALEEKLPKEGEATGDGTLIHESVSADDIASVVSRVTGIPITKLTSGHAEKLINMEDTLRESVRGQDEALKAVANAVRMQRAGLNGERRPLASFFFLGPTGVGKTELCKKMANFLFSTESAVVRFDMSEFQEKHTISRLIGSPAGYVGYDDAGQLTEAVRRKPYCVLLFDEFEKAHRDISALLLQVLDEGFLTDAQGHKIDFTNTLIVFTSNLGADILVGNDPIHPYHEEANGEIAPKVRHAVMDVVQRNYAPEFLNRIDEFIVFKRLSTDALRDIVDIRLKELQTRLDDRRIVLEVDDKVREWLAERGYDPRFGARPLNRLIAKQIGNGLADKIIRGQVKSGDHAVVNINEKGDGLDVVAE</sequence>
<dbReference type="SUPFAM" id="SSF52540">
    <property type="entry name" value="P-loop containing nucleoside triphosphate hydrolases"/>
    <property type="match status" value="2"/>
</dbReference>
<reference evidence="10 11" key="1">
    <citation type="submission" date="2018-05" db="EMBL/GenBank/DDBJ databases">
        <title>Whole genome sequencing for identification of molecular markers to develop diagnostic detection tools for the regulated plant pathogen Lachnellula willkommii.</title>
        <authorList>
            <person name="Giroux E."/>
            <person name="Bilodeau G."/>
        </authorList>
    </citation>
    <scope>NUCLEOTIDE SEQUENCE [LARGE SCALE GENOMIC DNA]</scope>
    <source>
        <strain evidence="10 11">CBS 625.97</strain>
    </source>
</reference>
<evidence type="ECO:0000256" key="1">
    <source>
        <dbReference type="ARBA" id="ARBA00008675"/>
    </source>
</evidence>
<dbReference type="Pfam" id="PF17871">
    <property type="entry name" value="AAA_lid_9"/>
    <property type="match status" value="1"/>
</dbReference>
<dbReference type="InterPro" id="IPR003593">
    <property type="entry name" value="AAA+_ATPase"/>
</dbReference>
<evidence type="ECO:0000256" key="3">
    <source>
        <dbReference type="ARBA" id="ARBA00022741"/>
    </source>
</evidence>
<comment type="similarity">
    <text evidence="1 6">Belongs to the ClpA/ClpB family.</text>
</comment>
<evidence type="ECO:0000259" key="8">
    <source>
        <dbReference type="SMART" id="SM00382"/>
    </source>
</evidence>
<evidence type="ECO:0000256" key="4">
    <source>
        <dbReference type="ARBA" id="ARBA00022840"/>
    </source>
</evidence>
<dbReference type="GO" id="GO:0016887">
    <property type="term" value="F:ATP hydrolysis activity"/>
    <property type="evidence" value="ECO:0007669"/>
    <property type="project" value="InterPro"/>
</dbReference>